<name>A0A9Q0JX71_9MAGN</name>
<protein>
    <submittedName>
        <fullName evidence="1">Uncharacterized protein</fullName>
    </submittedName>
</protein>
<evidence type="ECO:0000313" key="1">
    <source>
        <dbReference type="EMBL" id="KAJ4953583.1"/>
    </source>
</evidence>
<gene>
    <name evidence="1" type="ORF">NE237_030415</name>
</gene>
<reference evidence="1" key="1">
    <citation type="journal article" date="2023" name="Plant J.">
        <title>The genome of the king protea, Protea cynaroides.</title>
        <authorList>
            <person name="Chang J."/>
            <person name="Duong T.A."/>
            <person name="Schoeman C."/>
            <person name="Ma X."/>
            <person name="Roodt D."/>
            <person name="Barker N."/>
            <person name="Li Z."/>
            <person name="Van de Peer Y."/>
            <person name="Mizrachi E."/>
        </authorList>
    </citation>
    <scope>NUCLEOTIDE SEQUENCE</scope>
    <source>
        <tissue evidence="1">Young leaves</tissue>
    </source>
</reference>
<dbReference type="EMBL" id="JAMYWD010000012">
    <property type="protein sequence ID" value="KAJ4953583.1"/>
    <property type="molecule type" value="Genomic_DNA"/>
</dbReference>
<keyword evidence="2" id="KW-1185">Reference proteome</keyword>
<proteinExistence type="predicted"/>
<dbReference type="AlphaFoldDB" id="A0A9Q0JX71"/>
<accession>A0A9Q0JX71</accession>
<comment type="caution">
    <text evidence="1">The sequence shown here is derived from an EMBL/GenBank/DDBJ whole genome shotgun (WGS) entry which is preliminary data.</text>
</comment>
<dbReference type="Proteomes" id="UP001141806">
    <property type="component" value="Unassembled WGS sequence"/>
</dbReference>
<sequence>MNRCHGTVSVSLFWLLQIRPPKKITRSRVKTPNNEMFMMDATDHVHMNKFNKCQETFAASFLSTLPASQNQFKLSSSAFLLQVKVLFSLVWNTPPPRGLHSIA</sequence>
<evidence type="ECO:0000313" key="2">
    <source>
        <dbReference type="Proteomes" id="UP001141806"/>
    </source>
</evidence>
<organism evidence="1 2">
    <name type="scientific">Protea cynaroides</name>
    <dbReference type="NCBI Taxonomy" id="273540"/>
    <lineage>
        <taxon>Eukaryota</taxon>
        <taxon>Viridiplantae</taxon>
        <taxon>Streptophyta</taxon>
        <taxon>Embryophyta</taxon>
        <taxon>Tracheophyta</taxon>
        <taxon>Spermatophyta</taxon>
        <taxon>Magnoliopsida</taxon>
        <taxon>Proteales</taxon>
        <taxon>Proteaceae</taxon>
        <taxon>Protea</taxon>
    </lineage>
</organism>